<evidence type="ECO:0000259" key="6">
    <source>
        <dbReference type="PROSITE" id="PS50198"/>
    </source>
</evidence>
<keyword evidence="8" id="KW-1185">Reference proteome</keyword>
<dbReference type="AlphaFoldDB" id="A0A2U1TMT6"/>
<dbReference type="InterPro" id="IPR027304">
    <property type="entry name" value="Trigger_fact/SurA_dom_sf"/>
</dbReference>
<dbReference type="PANTHER" id="PTHR47245:SF2">
    <property type="entry name" value="PEPTIDYL-PROLYL CIS-TRANS ISOMERASE HP_0175-RELATED"/>
    <property type="match status" value="1"/>
</dbReference>
<comment type="similarity">
    <text evidence="2">Belongs to the PpiC/parvulin rotamase family.</text>
</comment>
<dbReference type="InterPro" id="IPR046357">
    <property type="entry name" value="PPIase_dom_sf"/>
</dbReference>
<protein>
    <recommendedName>
        <fullName evidence="3">peptidylprolyl isomerase</fullName>
        <ecNumber evidence="3">5.2.1.8</ecNumber>
    </recommendedName>
</protein>
<dbReference type="PANTHER" id="PTHR47245">
    <property type="entry name" value="PEPTIDYLPROLYL ISOMERASE"/>
    <property type="match status" value="1"/>
</dbReference>
<comment type="caution">
    <text evidence="7">The sequence shown here is derived from an EMBL/GenBank/DDBJ whole genome shotgun (WGS) entry which is preliminary data.</text>
</comment>
<dbReference type="InterPro" id="IPR014282">
    <property type="entry name" value="Nitrogen_fix_NifM"/>
</dbReference>
<dbReference type="Proteomes" id="UP000296159">
    <property type="component" value="Unassembled WGS sequence"/>
</dbReference>
<comment type="catalytic activity">
    <reaction evidence="1">
        <text>[protein]-peptidylproline (omega=180) = [protein]-peptidylproline (omega=0)</text>
        <dbReference type="Rhea" id="RHEA:16237"/>
        <dbReference type="Rhea" id="RHEA-COMP:10747"/>
        <dbReference type="Rhea" id="RHEA-COMP:10748"/>
        <dbReference type="ChEBI" id="CHEBI:83833"/>
        <dbReference type="ChEBI" id="CHEBI:83834"/>
        <dbReference type="EC" id="5.2.1.8"/>
    </reaction>
</comment>
<dbReference type="SUPFAM" id="SSF109998">
    <property type="entry name" value="Triger factor/SurA peptide-binding domain-like"/>
    <property type="match status" value="1"/>
</dbReference>
<evidence type="ECO:0000256" key="1">
    <source>
        <dbReference type="ARBA" id="ARBA00000971"/>
    </source>
</evidence>
<sequence length="302" mass="34968">MLWRRSIVTTCNVDVPTMWQRYSRLKLSLSLYQCLPWRQTPEQRAAFAGQVARQWRLEAAIRDRAQRQGIDAPRQNSGDAQYLLRSYFADEQDWQNALQREGIDAVGLSQALVHETLLTAMLENVADQAPEVSEREIDAWYRHNAHRFQRPEQRLAHHLLLVIDDTQADCDRVTVTGRIATLRRRLQTDPRRFPRLAGRFSECPTALEGGKIGWVSRGMLYPALDSQLFSLAANDVSPVVESPMGLHVLWCEEIRPASELPKAEALAQIRRQWREKRRQQYQRQWLFTLSAGDSRLLPQILC</sequence>
<organism evidence="7 8">
    <name type="scientific">Brenneria corticis</name>
    <dbReference type="NCBI Taxonomy" id="2173106"/>
    <lineage>
        <taxon>Bacteria</taxon>
        <taxon>Pseudomonadati</taxon>
        <taxon>Pseudomonadota</taxon>
        <taxon>Gammaproteobacteria</taxon>
        <taxon>Enterobacterales</taxon>
        <taxon>Pectobacteriaceae</taxon>
        <taxon>Brenneria</taxon>
    </lineage>
</organism>
<dbReference type="PROSITE" id="PS50198">
    <property type="entry name" value="PPIC_PPIASE_2"/>
    <property type="match status" value="1"/>
</dbReference>
<dbReference type="SUPFAM" id="SSF54534">
    <property type="entry name" value="FKBP-like"/>
    <property type="match status" value="1"/>
</dbReference>
<evidence type="ECO:0000256" key="5">
    <source>
        <dbReference type="PROSITE-ProRule" id="PRU00278"/>
    </source>
</evidence>
<dbReference type="InterPro" id="IPR000297">
    <property type="entry name" value="PPIase_PpiC"/>
</dbReference>
<dbReference type="InterPro" id="IPR050245">
    <property type="entry name" value="PrsA_foldase"/>
</dbReference>
<evidence type="ECO:0000313" key="8">
    <source>
        <dbReference type="Proteomes" id="UP000296159"/>
    </source>
</evidence>
<feature type="domain" description="PpiC" evidence="6">
    <location>
        <begin position="151"/>
        <end position="253"/>
    </location>
</feature>
<reference evidence="7 8" key="1">
    <citation type="submission" date="2018-04" db="EMBL/GenBank/DDBJ databases">
        <title>Brenneria corticis sp.nov.</title>
        <authorList>
            <person name="Li Y."/>
        </authorList>
    </citation>
    <scope>NUCLEOTIDE SEQUENCE [LARGE SCALE GENOMIC DNA]</scope>
    <source>
        <strain evidence="7 8">CFCC 11842</strain>
    </source>
</reference>
<evidence type="ECO:0000313" key="7">
    <source>
        <dbReference type="EMBL" id="PWC10735.1"/>
    </source>
</evidence>
<dbReference type="EMBL" id="QDKH01000035">
    <property type="protein sequence ID" value="PWC10735.1"/>
    <property type="molecule type" value="Genomic_DNA"/>
</dbReference>
<evidence type="ECO:0000256" key="3">
    <source>
        <dbReference type="ARBA" id="ARBA00013194"/>
    </source>
</evidence>
<keyword evidence="5" id="KW-0413">Isomerase</keyword>
<keyword evidence="4 5" id="KW-0697">Rotamase</keyword>
<dbReference type="GO" id="GO:0003755">
    <property type="term" value="F:peptidyl-prolyl cis-trans isomerase activity"/>
    <property type="evidence" value="ECO:0007669"/>
    <property type="project" value="UniProtKB-KW"/>
</dbReference>
<accession>A0A2U1TMT6</accession>
<evidence type="ECO:0000256" key="4">
    <source>
        <dbReference type="ARBA" id="ARBA00023110"/>
    </source>
</evidence>
<dbReference type="EC" id="5.2.1.8" evidence="3"/>
<name>A0A2U1TMT6_9GAMM</name>
<dbReference type="Pfam" id="PF00639">
    <property type="entry name" value="Rotamase"/>
    <property type="match status" value="1"/>
</dbReference>
<evidence type="ECO:0000256" key="2">
    <source>
        <dbReference type="ARBA" id="ARBA00007656"/>
    </source>
</evidence>
<dbReference type="NCBIfam" id="TIGR02933">
    <property type="entry name" value="nifM_nitrog"/>
    <property type="match status" value="1"/>
</dbReference>
<gene>
    <name evidence="7" type="primary">nifM</name>
    <name evidence="7" type="ORF">DDT56_21370</name>
</gene>
<dbReference type="Gene3D" id="3.10.50.40">
    <property type="match status" value="1"/>
</dbReference>
<proteinExistence type="inferred from homology"/>